<sequence>MKPPSLTRDTTLVIFAKAPEPGLAKTRLIPALGKKGAAHLADLLLQNAVKEALATSFESIELCVTPDMEHPYWSSLITDSRIQLTQQVDGHLGERMSATAKRIIDKGRSVILTGTDCPPLTTQRLLAAASALEQHDSVIYPVEDGGYSLLGIQQWHPSLFSDIPWSTDAVANITLNRLKHLQWSCWEGELLWDVDTPNDLSRLPSRFESPVISWSLE</sequence>
<reference evidence="1" key="1">
    <citation type="submission" date="2023-07" db="EMBL/GenBank/DDBJ databases">
        <title>Genome content predicts the carbon catabolic preferences of heterotrophic bacteria.</title>
        <authorList>
            <person name="Gralka M."/>
        </authorList>
    </citation>
    <scope>NUCLEOTIDE SEQUENCE</scope>
    <source>
        <strain evidence="2">5G01</strain>
        <strain evidence="1">I2M16</strain>
    </source>
</reference>
<proteinExistence type="predicted"/>
<dbReference type="PANTHER" id="PTHR36529:SF1">
    <property type="entry name" value="GLYCOSYLTRANSFERASE"/>
    <property type="match status" value="1"/>
</dbReference>
<dbReference type="EMBL" id="JAUOPG010000002">
    <property type="protein sequence ID" value="MDO6452520.1"/>
    <property type="molecule type" value="Genomic_DNA"/>
</dbReference>
<evidence type="ECO:0000313" key="4">
    <source>
        <dbReference type="Proteomes" id="UP001177341"/>
    </source>
</evidence>
<dbReference type="EMBL" id="JAUYVO010000012">
    <property type="protein sequence ID" value="MDP2523928.1"/>
    <property type="molecule type" value="Genomic_DNA"/>
</dbReference>
<dbReference type="NCBIfam" id="TIGR04282">
    <property type="entry name" value="glyco_like_cofC"/>
    <property type="match status" value="1"/>
</dbReference>
<dbReference type="PANTHER" id="PTHR36529">
    <property type="entry name" value="SLL1095 PROTEIN"/>
    <property type="match status" value="1"/>
</dbReference>
<dbReference type="SUPFAM" id="SSF53448">
    <property type="entry name" value="Nucleotide-diphospho-sugar transferases"/>
    <property type="match status" value="1"/>
</dbReference>
<evidence type="ECO:0000313" key="3">
    <source>
        <dbReference type="Proteomes" id="UP001169862"/>
    </source>
</evidence>
<dbReference type="Proteomes" id="UP001169862">
    <property type="component" value="Unassembled WGS sequence"/>
</dbReference>
<dbReference type="RefSeq" id="WP_215152256.1">
    <property type="nucleotide sequence ID" value="NZ_JAHHDZ010000015.1"/>
</dbReference>
<protein>
    <submittedName>
        <fullName evidence="1">TIGR04282 family arsenosugar biosynthesis glycosyltransferase</fullName>
    </submittedName>
</protein>
<dbReference type="AlphaFoldDB" id="A0AAW7XI29"/>
<dbReference type="Gene3D" id="3.90.550.10">
    <property type="entry name" value="Spore Coat Polysaccharide Biosynthesis Protein SpsA, Chain A"/>
    <property type="match status" value="1"/>
</dbReference>
<dbReference type="Proteomes" id="UP001177341">
    <property type="component" value="Unassembled WGS sequence"/>
</dbReference>
<dbReference type="Pfam" id="PF09837">
    <property type="entry name" value="DUF2064"/>
    <property type="match status" value="1"/>
</dbReference>
<dbReference type="InterPro" id="IPR018641">
    <property type="entry name" value="Trfase_1_rSAM/seldom-assoc"/>
</dbReference>
<organism evidence="1 3">
    <name type="scientific">Neptunomonas phycophila</name>
    <dbReference type="NCBI Taxonomy" id="1572645"/>
    <lineage>
        <taxon>Bacteria</taxon>
        <taxon>Pseudomonadati</taxon>
        <taxon>Pseudomonadota</taxon>
        <taxon>Gammaproteobacteria</taxon>
        <taxon>Oceanospirillales</taxon>
        <taxon>Oceanospirillaceae</taxon>
        <taxon>Neptunomonas</taxon>
    </lineage>
</organism>
<gene>
    <name evidence="1" type="ORF">Q4490_02980</name>
    <name evidence="2" type="ORF">Q8W30_15250</name>
</gene>
<accession>A0AAW7XI29</accession>
<evidence type="ECO:0000313" key="1">
    <source>
        <dbReference type="EMBL" id="MDO6452520.1"/>
    </source>
</evidence>
<comment type="caution">
    <text evidence="1">The sequence shown here is derived from an EMBL/GenBank/DDBJ whole genome shotgun (WGS) entry which is preliminary data.</text>
</comment>
<evidence type="ECO:0000313" key="2">
    <source>
        <dbReference type="EMBL" id="MDP2523928.1"/>
    </source>
</evidence>
<keyword evidence="4" id="KW-1185">Reference proteome</keyword>
<dbReference type="InterPro" id="IPR029044">
    <property type="entry name" value="Nucleotide-diphossugar_trans"/>
</dbReference>
<name>A0AAW7XI29_9GAMM</name>